<evidence type="ECO:0000259" key="5">
    <source>
        <dbReference type="PROSITE" id="PS50011"/>
    </source>
</evidence>
<keyword evidence="2" id="KW-0677">Repeat</keyword>
<keyword evidence="7" id="KW-1185">Reference proteome</keyword>
<dbReference type="InterPro" id="IPR019775">
    <property type="entry name" value="WD40_repeat_CS"/>
</dbReference>
<dbReference type="Gene3D" id="2.130.10.10">
    <property type="entry name" value="YVTN repeat-like/Quinoprotein amine dehydrogenase"/>
    <property type="match status" value="1"/>
</dbReference>
<dbReference type="Proteomes" id="UP000289738">
    <property type="component" value="Chromosome B02"/>
</dbReference>
<feature type="region of interest" description="Disordered" evidence="4">
    <location>
        <begin position="1"/>
        <end position="24"/>
    </location>
</feature>
<dbReference type="AlphaFoldDB" id="A0A445ABZ6"/>
<feature type="region of interest" description="Disordered" evidence="4">
    <location>
        <begin position="219"/>
        <end position="238"/>
    </location>
</feature>
<evidence type="ECO:0000256" key="1">
    <source>
        <dbReference type="ARBA" id="ARBA00022574"/>
    </source>
</evidence>
<dbReference type="GO" id="GO:0009640">
    <property type="term" value="P:photomorphogenesis"/>
    <property type="evidence" value="ECO:0007669"/>
    <property type="project" value="InterPro"/>
</dbReference>
<dbReference type="SUPFAM" id="SSF56112">
    <property type="entry name" value="Protein kinase-like (PK-like)"/>
    <property type="match status" value="1"/>
</dbReference>
<dbReference type="PANTHER" id="PTHR44218:SF10">
    <property type="entry name" value="LIGASE COP1, PUTATIVE-RELATED"/>
    <property type="match status" value="1"/>
</dbReference>
<dbReference type="InterPro" id="IPR015943">
    <property type="entry name" value="WD40/YVTN_repeat-like_dom_sf"/>
</dbReference>
<evidence type="ECO:0000256" key="3">
    <source>
        <dbReference type="PROSITE-ProRule" id="PRU00221"/>
    </source>
</evidence>
<dbReference type="PROSITE" id="PS00678">
    <property type="entry name" value="WD_REPEATS_1"/>
    <property type="match status" value="1"/>
</dbReference>
<dbReference type="PROSITE" id="PS50082">
    <property type="entry name" value="WD_REPEATS_2"/>
    <property type="match status" value="2"/>
</dbReference>
<dbReference type="GO" id="GO:0004672">
    <property type="term" value="F:protein kinase activity"/>
    <property type="evidence" value="ECO:0007669"/>
    <property type="project" value="InterPro"/>
</dbReference>
<evidence type="ECO:0000313" key="6">
    <source>
        <dbReference type="EMBL" id="RYR24011.1"/>
    </source>
</evidence>
<evidence type="ECO:0000313" key="7">
    <source>
        <dbReference type="Proteomes" id="UP000289738"/>
    </source>
</evidence>
<proteinExistence type="predicted"/>
<dbReference type="InterPro" id="IPR011009">
    <property type="entry name" value="Kinase-like_dom_sf"/>
</dbReference>
<dbReference type="STRING" id="3818.A0A445ABZ6"/>
<dbReference type="InterPro" id="IPR001680">
    <property type="entry name" value="WD40_rpt"/>
</dbReference>
<keyword evidence="1 3" id="KW-0853">WD repeat</keyword>
<organism evidence="6 7">
    <name type="scientific">Arachis hypogaea</name>
    <name type="common">Peanut</name>
    <dbReference type="NCBI Taxonomy" id="3818"/>
    <lineage>
        <taxon>Eukaryota</taxon>
        <taxon>Viridiplantae</taxon>
        <taxon>Streptophyta</taxon>
        <taxon>Embryophyta</taxon>
        <taxon>Tracheophyta</taxon>
        <taxon>Spermatophyta</taxon>
        <taxon>Magnoliopsida</taxon>
        <taxon>eudicotyledons</taxon>
        <taxon>Gunneridae</taxon>
        <taxon>Pentapetalae</taxon>
        <taxon>rosids</taxon>
        <taxon>fabids</taxon>
        <taxon>Fabales</taxon>
        <taxon>Fabaceae</taxon>
        <taxon>Papilionoideae</taxon>
        <taxon>50 kb inversion clade</taxon>
        <taxon>dalbergioids sensu lato</taxon>
        <taxon>Dalbergieae</taxon>
        <taxon>Pterocarpus clade</taxon>
        <taxon>Arachis</taxon>
    </lineage>
</organism>
<dbReference type="SMART" id="SM00220">
    <property type="entry name" value="S_TKc"/>
    <property type="match status" value="1"/>
</dbReference>
<dbReference type="PROSITE" id="PS50011">
    <property type="entry name" value="PROTEIN_KINASE_DOM"/>
    <property type="match status" value="1"/>
</dbReference>
<dbReference type="EMBL" id="SDMP01000012">
    <property type="protein sequence ID" value="RYR24011.1"/>
    <property type="molecule type" value="Genomic_DNA"/>
</dbReference>
<feature type="repeat" description="WD" evidence="3">
    <location>
        <begin position="885"/>
        <end position="925"/>
    </location>
</feature>
<dbReference type="InterPro" id="IPR000719">
    <property type="entry name" value="Prot_kinase_dom"/>
</dbReference>
<dbReference type="SMART" id="SM00320">
    <property type="entry name" value="WD40"/>
    <property type="match status" value="7"/>
</dbReference>
<feature type="repeat" description="WD" evidence="3">
    <location>
        <begin position="791"/>
        <end position="825"/>
    </location>
</feature>
<feature type="domain" description="Protein kinase" evidence="5">
    <location>
        <begin position="157"/>
        <end position="493"/>
    </location>
</feature>
<dbReference type="SUPFAM" id="SSF50978">
    <property type="entry name" value="WD40 repeat-like"/>
    <property type="match status" value="1"/>
</dbReference>
<sequence>MTANGGTGTEEQQQQHKRKKVFDSLLKPSVQKSPRLCTTIREGWPEILQNECVIGNDDNLSRCVASLAGSGPPSTSYCSMTDSAHINDDLTVRTHNKNPNFYPQRNQVAIESRYSSLSREIVQQDEEQIPLRLSKGVKGIDSEFRGLKSSLRVSANRSNVDKIFTSSNGLVINGTTQNTSSAYSVSHLIVKQTLKGKGVICKDFDGRIGPAGVVLMRQEEDESHQSDMPKPDATDNTPSLQVTVKSGTGSSNDGMNLREWLRPQGHKIDKSGRLQIFKQILELVDFAHSQGVVMLNLRPSCFTLSPSSSKIKYIGSSGQQELHKLLTCNVNKKMPLEQDAGASQILRMKQQNLYEETRSLRQHHHFTSIHGCRTTMANQIGSTVNESTKLEEKKCMSLTQLEEKWYTSPEELDGGVCTFSSNIYSLGVLLFELLCNIESWELHSAVMSDLCHRILPPRFLSENPKEAGFCLWHLHPDPSSRPNTRMILESQFIVESEKSNSADDVLPVGVSDDDEAETQQLLHFLVSLQEEKKKQESKLVEELSWLDEDIKLVERSNSHETDSRFPLKQVNYAELIGSSYHFPEHAISSANEARFLSNINQLESSYFSMRCQMLLKEVSTVANYDKDVIESRDRLHHTENVTKEPNRIQSSAGSLGTFFEGLCKFARYSKFEERGTLRNRDLLSSANVICALSFDRDEDYIAAAGVSKKIKVFDLSSIMSGSVDIQYPVVEMSNKSKLSCVCWNSYIKNHLASTDYDGVVQVCDLCNIETVIAEKLEIMWDAGTGQPLSQYMEHQKRAWSVHFSLSDPKMFASGSDDCSVKLWNIGEACFLLSHKRNSVGTIWNPANVCCVQFSSFSTHLLFFGSADYKVYGYDLRHTRVPWCTLGGHGKAVSYVKSVDAETVVSASTDNSLKLWDLKKASSSGLSSDACALTFKGHSNEKNFVGLSVSDGYIACGSETNEVYCYHKSLPLPITSHKFESIDPVSGHSTSDDNNGQFVSSVCWKKKSNMLVAANSIGIVKLLQMV</sequence>
<dbReference type="InterPro" id="IPR044630">
    <property type="entry name" value="SPA1/2/3/4"/>
</dbReference>
<accession>A0A445ABZ6</accession>
<gene>
    <name evidence="6" type="ORF">Ahy_B02g057505</name>
</gene>
<name>A0A445ABZ6_ARAHY</name>
<comment type="caution">
    <text evidence="6">The sequence shown here is derived from an EMBL/GenBank/DDBJ whole genome shotgun (WGS) entry which is preliminary data.</text>
</comment>
<dbReference type="Pfam" id="PF00400">
    <property type="entry name" value="WD40"/>
    <property type="match status" value="2"/>
</dbReference>
<dbReference type="InterPro" id="IPR036322">
    <property type="entry name" value="WD40_repeat_dom_sf"/>
</dbReference>
<dbReference type="GO" id="GO:0005524">
    <property type="term" value="F:ATP binding"/>
    <property type="evidence" value="ECO:0007669"/>
    <property type="project" value="InterPro"/>
</dbReference>
<feature type="compositionally biased region" description="Basic and acidic residues" evidence="4">
    <location>
        <begin position="223"/>
        <end position="233"/>
    </location>
</feature>
<dbReference type="PANTHER" id="PTHR44218">
    <property type="entry name" value="PROTEIN SPA1-RELATED 2"/>
    <property type="match status" value="1"/>
</dbReference>
<evidence type="ECO:0000256" key="4">
    <source>
        <dbReference type="SAM" id="MobiDB-lite"/>
    </source>
</evidence>
<reference evidence="6 7" key="1">
    <citation type="submission" date="2019-01" db="EMBL/GenBank/DDBJ databases">
        <title>Sequencing of cultivated peanut Arachis hypogaea provides insights into genome evolution and oil improvement.</title>
        <authorList>
            <person name="Chen X."/>
        </authorList>
    </citation>
    <scope>NUCLEOTIDE SEQUENCE [LARGE SCALE GENOMIC DNA]</scope>
    <source>
        <strain evidence="7">cv. Fuhuasheng</strain>
        <tissue evidence="6">Leaves</tissue>
    </source>
</reference>
<protein>
    <recommendedName>
        <fullName evidence="5">Protein kinase domain-containing protein</fullName>
    </recommendedName>
</protein>
<dbReference type="Gene3D" id="1.10.510.10">
    <property type="entry name" value="Transferase(Phosphotransferase) domain 1"/>
    <property type="match status" value="1"/>
</dbReference>
<evidence type="ECO:0000256" key="2">
    <source>
        <dbReference type="ARBA" id="ARBA00022737"/>
    </source>
</evidence>